<evidence type="ECO:0000313" key="3">
    <source>
        <dbReference type="EMBL" id="GHP01898.1"/>
    </source>
</evidence>
<feature type="transmembrane region" description="Helical" evidence="2">
    <location>
        <begin position="21"/>
        <end position="41"/>
    </location>
</feature>
<keyword evidence="4" id="KW-1185">Reference proteome</keyword>
<feature type="transmembrane region" description="Helical" evidence="2">
    <location>
        <begin position="53"/>
        <end position="81"/>
    </location>
</feature>
<organism evidence="3 4">
    <name type="scientific">Pycnococcus provasolii</name>
    <dbReference type="NCBI Taxonomy" id="41880"/>
    <lineage>
        <taxon>Eukaryota</taxon>
        <taxon>Viridiplantae</taxon>
        <taxon>Chlorophyta</taxon>
        <taxon>Pseudoscourfieldiophyceae</taxon>
        <taxon>Pseudoscourfieldiales</taxon>
        <taxon>Pycnococcaceae</taxon>
        <taxon>Pycnococcus</taxon>
    </lineage>
</organism>
<sequence length="338" mass="37093">MALDSVLSMSIRPMHTRIWNFFDVIATLCICAGFVLHGMHFTRNMKGSSELGVGLHLASVLVLALVEFMVSLGGVWSFIWARCFGKRQGQSRSLSRSTTLSSASFKGDPVRIAAGHWLKSAGFGKGDVGGIVLEDTPIGASKVRVALLKENGKSVVKTFPVSHVIFDDEVQRDDKNSSSSTKGKETDKAKRGWRILSGMTKVMFPMTPGARGRRNVNSFRLDDESGISSSDDRNLELNSFVIQMNDTSPSPNIRSAKKQVPLYREPTIPSVPSNPLKDDFMDRRSGRLWKTLSNDLNGVVGRIVEDGVSELNVTRSELDVGFGMKAGESKDVSSFLFR</sequence>
<keyword evidence="2" id="KW-1133">Transmembrane helix</keyword>
<evidence type="ECO:0000256" key="2">
    <source>
        <dbReference type="SAM" id="Phobius"/>
    </source>
</evidence>
<reference evidence="3" key="1">
    <citation type="submission" date="2020-10" db="EMBL/GenBank/DDBJ databases">
        <title>Unveiling of a novel bifunctional photoreceptor, Dualchrome1, isolated from a cosmopolitan green alga.</title>
        <authorList>
            <person name="Suzuki S."/>
            <person name="Kawachi M."/>
        </authorList>
    </citation>
    <scope>NUCLEOTIDE SEQUENCE</scope>
    <source>
        <strain evidence="3">NIES 2893</strain>
    </source>
</reference>
<feature type="region of interest" description="Disordered" evidence="1">
    <location>
        <begin position="171"/>
        <end position="190"/>
    </location>
</feature>
<protein>
    <submittedName>
        <fullName evidence="3">Uncharacterized protein</fullName>
    </submittedName>
</protein>
<keyword evidence="2" id="KW-0472">Membrane</keyword>
<feature type="compositionally biased region" description="Basic and acidic residues" evidence="1">
    <location>
        <begin position="172"/>
        <end position="190"/>
    </location>
</feature>
<dbReference type="Proteomes" id="UP000660262">
    <property type="component" value="Unassembled WGS sequence"/>
</dbReference>
<evidence type="ECO:0000313" key="4">
    <source>
        <dbReference type="Proteomes" id="UP000660262"/>
    </source>
</evidence>
<dbReference type="AlphaFoldDB" id="A0A830H5M0"/>
<evidence type="ECO:0000256" key="1">
    <source>
        <dbReference type="SAM" id="MobiDB-lite"/>
    </source>
</evidence>
<comment type="caution">
    <text evidence="3">The sequence shown here is derived from an EMBL/GenBank/DDBJ whole genome shotgun (WGS) entry which is preliminary data.</text>
</comment>
<keyword evidence="2" id="KW-0812">Transmembrane</keyword>
<gene>
    <name evidence="3" type="ORF">PPROV_000065500</name>
</gene>
<accession>A0A830H5M0</accession>
<dbReference type="EMBL" id="BNJQ01000002">
    <property type="protein sequence ID" value="GHP01898.1"/>
    <property type="molecule type" value="Genomic_DNA"/>
</dbReference>
<name>A0A830H5M0_9CHLO</name>
<proteinExistence type="predicted"/>